<organism evidence="1">
    <name type="scientific">Solanum chacoense</name>
    <name type="common">Chaco potato</name>
    <dbReference type="NCBI Taxonomy" id="4108"/>
    <lineage>
        <taxon>Eukaryota</taxon>
        <taxon>Viridiplantae</taxon>
        <taxon>Streptophyta</taxon>
        <taxon>Embryophyta</taxon>
        <taxon>Tracheophyta</taxon>
        <taxon>Spermatophyta</taxon>
        <taxon>Magnoliopsida</taxon>
        <taxon>eudicotyledons</taxon>
        <taxon>Gunneridae</taxon>
        <taxon>Pentapetalae</taxon>
        <taxon>asterids</taxon>
        <taxon>lamiids</taxon>
        <taxon>Solanales</taxon>
        <taxon>Solanaceae</taxon>
        <taxon>Solanoideae</taxon>
        <taxon>Solaneae</taxon>
        <taxon>Solanum</taxon>
    </lineage>
</organism>
<reference evidence="1" key="1">
    <citation type="submission" date="2015-12" db="EMBL/GenBank/DDBJ databases">
        <title>Gene expression during late stages of embryo sac development: a critical building block for successful pollen-pistil interactions.</title>
        <authorList>
            <person name="Liu Y."/>
            <person name="Joly V."/>
            <person name="Sabar M."/>
            <person name="Matton D.P."/>
        </authorList>
    </citation>
    <scope>NUCLEOTIDE SEQUENCE</scope>
</reference>
<sequence>MPHRLPHGNKFHHVKRLKFNPQRVEASFSVSQQIKALLDFCVSIPYKLEPIIFLLRATKNALVTSVLSCS</sequence>
<proteinExistence type="predicted"/>
<name>A0A0V0HCE3_SOLCH</name>
<accession>A0A0V0HCE3</accession>
<protein>
    <submittedName>
        <fullName evidence="1">Putative ovule protein</fullName>
    </submittedName>
</protein>
<evidence type="ECO:0000313" key="1">
    <source>
        <dbReference type="EMBL" id="JAP17552.1"/>
    </source>
</evidence>
<dbReference type="EMBL" id="GEDG01022381">
    <property type="protein sequence ID" value="JAP17552.1"/>
    <property type="molecule type" value="Transcribed_RNA"/>
</dbReference>
<dbReference type="AlphaFoldDB" id="A0A0V0HCE3"/>